<dbReference type="HOGENOM" id="CLU_966047_0_0_11"/>
<evidence type="ECO:0000256" key="1">
    <source>
        <dbReference type="SAM" id="MobiDB-lite"/>
    </source>
</evidence>
<protein>
    <submittedName>
        <fullName evidence="2">Uncharacterized protein</fullName>
    </submittedName>
</protein>
<dbReference type="PATRIC" id="fig|234621.6.peg.2755"/>
<reference evidence="2 3" key="2">
    <citation type="journal article" date="2006" name="Environ. Microbiol.">
        <title>Sequence analysis of three plasmids harboured in Rhodococcus erythropolis strain PR4.</title>
        <authorList>
            <person name="Sekine M."/>
            <person name="Tanikawa S."/>
            <person name="Omata S."/>
            <person name="Saito M."/>
            <person name="Fujisawa T."/>
            <person name="Tsukatani N."/>
            <person name="Tajima T."/>
            <person name="Sekigawa T."/>
            <person name="Kosugi H."/>
            <person name="Matsuo Y."/>
            <person name="Nishiko R."/>
            <person name="Imamura K."/>
            <person name="Ito M."/>
            <person name="Narita H."/>
            <person name="Tago S."/>
            <person name="Fujita N."/>
            <person name="Harayama S."/>
        </authorList>
    </citation>
    <scope>NUCLEOTIDE SEQUENCE [LARGE SCALE GENOMIC DNA]</scope>
    <source>
        <strain evidence="3">PR4 / NBRC 100887</strain>
    </source>
</reference>
<reference evidence="3" key="1">
    <citation type="submission" date="2005-03" db="EMBL/GenBank/DDBJ databases">
        <title>Comparison of the complete genome sequences of Rhodococcus erythropolis PR4 and Rhodococcus opacus B4.</title>
        <authorList>
            <person name="Takarada H."/>
            <person name="Sekine M."/>
            <person name="Hosoyama A."/>
            <person name="Yamada R."/>
            <person name="Fujisawa T."/>
            <person name="Omata S."/>
            <person name="Shimizu A."/>
            <person name="Tsukatani N."/>
            <person name="Tanikawa S."/>
            <person name="Fujita N."/>
            <person name="Harayama S."/>
        </authorList>
    </citation>
    <scope>NUCLEOTIDE SEQUENCE [LARGE SCALE GENOMIC DNA]</scope>
    <source>
        <strain evidence="3">PR4 / NBRC 100887</strain>
    </source>
</reference>
<feature type="region of interest" description="Disordered" evidence="1">
    <location>
        <begin position="1"/>
        <end position="20"/>
    </location>
</feature>
<dbReference type="AlphaFoldDB" id="C0ZX76"/>
<dbReference type="RefSeq" id="WP_020907154.1">
    <property type="nucleotide sequence ID" value="NC_012490.1"/>
</dbReference>
<accession>C0ZX76</accession>
<dbReference type="Proteomes" id="UP000002204">
    <property type="component" value="Chromosome"/>
</dbReference>
<dbReference type="EMBL" id="AP008957">
    <property type="protein sequence ID" value="BAH32961.1"/>
    <property type="molecule type" value="Genomic_DNA"/>
</dbReference>
<dbReference type="KEGG" id="rer:RER_22530"/>
<name>C0ZX76_RHOE4</name>
<evidence type="ECO:0000313" key="3">
    <source>
        <dbReference type="Proteomes" id="UP000002204"/>
    </source>
</evidence>
<sequence length="288" mass="31552">MGVAPDKPYPSGAYGKRGTMRGFQDIDEAEARRRMRKPIDDANNTAHGKLFGGLFSGFSGFGMLLDNLAAAFFGGGPFDPDSPMGKIQSRGVLINNLQSTTQKLEGIIGYGSWVASQNKFIGVINSAIERVMEFDTQQGPIEGVELYADPKFGNRKMLRLKSKGLWEIKAQTKGRQTGYTGLDKIYLDIVVRDQHGSEFYRRAADAVAHKDDGGLANLNRVGDGEVCVKGDLFVVVPEKDFTVHVELFTDRWRWFYGGSVWSGLSVLKHSSEVEHEGTVDPGTPPVAG</sequence>
<organism evidence="2 3">
    <name type="scientific">Rhodococcus erythropolis (strain PR4 / NBRC 100887)</name>
    <dbReference type="NCBI Taxonomy" id="234621"/>
    <lineage>
        <taxon>Bacteria</taxon>
        <taxon>Bacillati</taxon>
        <taxon>Actinomycetota</taxon>
        <taxon>Actinomycetes</taxon>
        <taxon>Mycobacteriales</taxon>
        <taxon>Nocardiaceae</taxon>
        <taxon>Rhodococcus</taxon>
        <taxon>Rhodococcus erythropolis group</taxon>
    </lineage>
</organism>
<gene>
    <name evidence="2" type="ordered locus">RER_22530</name>
</gene>
<dbReference type="eggNOG" id="ENOG5030NAG">
    <property type="taxonomic scope" value="Bacteria"/>
</dbReference>
<evidence type="ECO:0000313" key="2">
    <source>
        <dbReference type="EMBL" id="BAH32961.1"/>
    </source>
</evidence>
<proteinExistence type="predicted"/>